<dbReference type="SUPFAM" id="SSF52266">
    <property type="entry name" value="SGNH hydrolase"/>
    <property type="match status" value="1"/>
</dbReference>
<gene>
    <name evidence="2" type="ORF">DEAC_c06330</name>
</gene>
<dbReference type="InterPro" id="IPR036514">
    <property type="entry name" value="SGNH_hydro_sf"/>
</dbReference>
<organism evidence="2 3">
    <name type="scientific">Desulfosporosinus acididurans</name>
    <dbReference type="NCBI Taxonomy" id="476652"/>
    <lineage>
        <taxon>Bacteria</taxon>
        <taxon>Bacillati</taxon>
        <taxon>Bacillota</taxon>
        <taxon>Clostridia</taxon>
        <taxon>Eubacteriales</taxon>
        <taxon>Desulfitobacteriaceae</taxon>
        <taxon>Desulfosporosinus</taxon>
    </lineage>
</organism>
<evidence type="ECO:0000313" key="3">
    <source>
        <dbReference type="Proteomes" id="UP000036356"/>
    </source>
</evidence>
<dbReference type="InterPro" id="IPR013830">
    <property type="entry name" value="SGNH_hydro"/>
</dbReference>
<protein>
    <submittedName>
        <fullName evidence="2">GDSL-like lipase/acylhydrolase</fullName>
    </submittedName>
</protein>
<name>A0A0J1IRX3_9FIRM</name>
<keyword evidence="2" id="KW-0378">Hydrolase</keyword>
<dbReference type="Gene3D" id="3.40.50.1110">
    <property type="entry name" value="SGNH hydrolase"/>
    <property type="match status" value="1"/>
</dbReference>
<dbReference type="STRING" id="476652.DEAC_c06330"/>
<accession>A0A0J1IRX3</accession>
<dbReference type="PATRIC" id="fig|476652.3.peg.647"/>
<dbReference type="Proteomes" id="UP000036356">
    <property type="component" value="Unassembled WGS sequence"/>
</dbReference>
<feature type="domain" description="SGNH hydrolase-type esterase" evidence="1">
    <location>
        <begin position="134"/>
        <end position="282"/>
    </location>
</feature>
<proteinExistence type="predicted"/>
<dbReference type="Pfam" id="PF13472">
    <property type="entry name" value="Lipase_GDSL_2"/>
    <property type="match status" value="1"/>
</dbReference>
<dbReference type="EMBL" id="LDZY01000002">
    <property type="protein sequence ID" value="KLU67421.1"/>
    <property type="molecule type" value="Genomic_DNA"/>
</dbReference>
<comment type="caution">
    <text evidence="2">The sequence shown here is derived from an EMBL/GenBank/DDBJ whole genome shotgun (WGS) entry which is preliminary data.</text>
</comment>
<dbReference type="AlphaFoldDB" id="A0A0J1IRX3"/>
<dbReference type="RefSeq" id="WP_047808567.1">
    <property type="nucleotide sequence ID" value="NZ_LDZY01000002.1"/>
</dbReference>
<keyword evidence="3" id="KW-1185">Reference proteome</keyword>
<evidence type="ECO:0000259" key="1">
    <source>
        <dbReference type="Pfam" id="PF13472"/>
    </source>
</evidence>
<reference evidence="2 3" key="1">
    <citation type="submission" date="2015-06" db="EMBL/GenBank/DDBJ databases">
        <title>Draft genome of the moderately acidophilic sulfate reducer Candidatus Desulfosporosinus acididurans strain M1.</title>
        <authorList>
            <person name="Poehlein A."/>
            <person name="Petzsch P."/>
            <person name="Johnson B.D."/>
            <person name="Schloemann M."/>
            <person name="Daniel R."/>
            <person name="Muehling M."/>
        </authorList>
    </citation>
    <scope>NUCLEOTIDE SEQUENCE [LARGE SCALE GENOMIC DNA]</scope>
    <source>
        <strain evidence="2 3">M1</strain>
    </source>
</reference>
<evidence type="ECO:0000313" key="2">
    <source>
        <dbReference type="EMBL" id="KLU67421.1"/>
    </source>
</evidence>
<sequence length="297" mass="33357">MYISNPDLATLLQSSTLNQESSTKSELPAFLNCFETFLQYELLHTEDSSGLFNSNSSSFDNSDNSFPNILSVHNNMLTNQLFTNLIAHTLLEHETGSLPLEDKNQVARIYSQNQPIYSTSSNSNYNKIFNNDVFLGDSITKGLSAYKLLDDSKVYAQVGIGTDKVRQLVDSAAKQNPQRVFIMCGVNDVGKYTKAQFTQHYTDLINTVKAECPNAKIYVQSILPVQNQATQRNPSLNNVNIDEYNSAIFQIANNENVGFINPSSLVNFNQSYYANDGIHYKPSFYTSWLNFLQNNAL</sequence>
<dbReference type="PANTHER" id="PTHR30383">
    <property type="entry name" value="THIOESTERASE 1/PROTEASE 1/LYSOPHOSPHOLIPASE L1"/>
    <property type="match status" value="1"/>
</dbReference>
<dbReference type="InterPro" id="IPR051532">
    <property type="entry name" value="Ester_Hydrolysis_Enzymes"/>
</dbReference>
<dbReference type="GO" id="GO:0016787">
    <property type="term" value="F:hydrolase activity"/>
    <property type="evidence" value="ECO:0007669"/>
    <property type="project" value="UniProtKB-KW"/>
</dbReference>